<name>A0A1M6ICC5_9BACT</name>
<dbReference type="EMBL" id="FQYR01000003">
    <property type="protein sequence ID" value="SHJ32088.1"/>
    <property type="molecule type" value="Genomic_DNA"/>
</dbReference>
<dbReference type="Proteomes" id="UP000184510">
    <property type="component" value="Unassembled WGS sequence"/>
</dbReference>
<organism evidence="1 2">
    <name type="scientific">Rubritalea squalenifaciens DSM 18772</name>
    <dbReference type="NCBI Taxonomy" id="1123071"/>
    <lineage>
        <taxon>Bacteria</taxon>
        <taxon>Pseudomonadati</taxon>
        <taxon>Verrucomicrobiota</taxon>
        <taxon>Verrucomicrobiia</taxon>
        <taxon>Verrucomicrobiales</taxon>
        <taxon>Rubritaleaceae</taxon>
        <taxon>Rubritalea</taxon>
    </lineage>
</organism>
<dbReference type="Pfam" id="PF22091">
    <property type="entry name" value="DUF6941"/>
    <property type="match status" value="1"/>
</dbReference>
<sequence length="143" mass="16029">MDIQIATLCDFAADYNGKMVINGTFDTLAAPKMPVIHPQCCLAMRLCITPEDSGNHKFTVNIIDEDGNALDDKMPIEADMPIELPENVPFMTRNLILNLQGLRFPEDGIYSIDISVDDELLSRIPLRIVEVDQQQQQQQQPTA</sequence>
<evidence type="ECO:0000313" key="2">
    <source>
        <dbReference type="Proteomes" id="UP000184510"/>
    </source>
</evidence>
<accession>A0A1M6ICC5</accession>
<evidence type="ECO:0000313" key="1">
    <source>
        <dbReference type="EMBL" id="SHJ32088.1"/>
    </source>
</evidence>
<reference evidence="1 2" key="1">
    <citation type="submission" date="2016-11" db="EMBL/GenBank/DDBJ databases">
        <authorList>
            <person name="Jaros S."/>
            <person name="Januszkiewicz K."/>
            <person name="Wedrychowicz H."/>
        </authorList>
    </citation>
    <scope>NUCLEOTIDE SEQUENCE [LARGE SCALE GENOMIC DNA]</scope>
    <source>
        <strain evidence="1 2">DSM 18772</strain>
    </source>
</reference>
<dbReference type="RefSeq" id="WP_143183348.1">
    <property type="nucleotide sequence ID" value="NZ_FQYR01000003.1"/>
</dbReference>
<dbReference type="InterPro" id="IPR054221">
    <property type="entry name" value="DUF6941"/>
</dbReference>
<dbReference type="STRING" id="1123071.SAMN02745181_1755"/>
<protein>
    <submittedName>
        <fullName evidence="1">Uncharacterized protein</fullName>
    </submittedName>
</protein>
<keyword evidence="2" id="KW-1185">Reference proteome</keyword>
<gene>
    <name evidence="1" type="ORF">SAMN02745181_1755</name>
</gene>
<dbReference type="OrthoDB" id="1716312at2"/>
<dbReference type="InParanoid" id="A0A1M6ICC5"/>
<proteinExistence type="predicted"/>
<dbReference type="AlphaFoldDB" id="A0A1M6ICC5"/>